<dbReference type="Pfam" id="PF19291">
    <property type="entry name" value="TREH_N"/>
    <property type="match status" value="1"/>
</dbReference>
<dbReference type="RefSeq" id="WP_109805446.1">
    <property type="nucleotide sequence ID" value="NZ_QGKS01000450.1"/>
</dbReference>
<comment type="caution">
    <text evidence="3">The sequence shown here is derived from an EMBL/GenBank/DDBJ whole genome shotgun (WGS) entry which is preliminary data.</text>
</comment>
<dbReference type="Pfam" id="PF00723">
    <property type="entry name" value="Glyco_hydro_15"/>
    <property type="match status" value="1"/>
</dbReference>
<dbReference type="Gene3D" id="1.50.10.10">
    <property type="match status" value="1"/>
</dbReference>
<keyword evidence="3" id="KW-0378">Hydrolase</keyword>
<dbReference type="GO" id="GO:0005993">
    <property type="term" value="P:trehalose catabolic process"/>
    <property type="evidence" value="ECO:0007669"/>
    <property type="project" value="TreeGrafter"/>
</dbReference>
<accession>A0A317D1E7</accession>
<dbReference type="Proteomes" id="UP000246050">
    <property type="component" value="Unassembled WGS sequence"/>
</dbReference>
<dbReference type="InterPro" id="IPR045582">
    <property type="entry name" value="Trehalase-like_N"/>
</dbReference>
<gene>
    <name evidence="3" type="ORF">DKT69_33640</name>
</gene>
<reference evidence="3 4" key="1">
    <citation type="submission" date="2018-05" db="EMBL/GenBank/DDBJ databases">
        <title>Micromonosporas from Atacama Desert.</title>
        <authorList>
            <person name="Carro L."/>
            <person name="Golinska P."/>
            <person name="Klenk H.-P."/>
            <person name="Goodfellow M."/>
        </authorList>
    </citation>
    <scope>NUCLEOTIDE SEQUENCE [LARGE SCALE GENOMIC DNA]</scope>
    <source>
        <strain evidence="3 4">4G51</strain>
    </source>
</reference>
<dbReference type="InterPro" id="IPR011613">
    <property type="entry name" value="GH15-like"/>
</dbReference>
<evidence type="ECO:0000313" key="3">
    <source>
        <dbReference type="EMBL" id="PWR08020.1"/>
    </source>
</evidence>
<dbReference type="SUPFAM" id="SSF48208">
    <property type="entry name" value="Six-hairpin glycosidases"/>
    <property type="match status" value="1"/>
</dbReference>
<evidence type="ECO:0000259" key="1">
    <source>
        <dbReference type="Pfam" id="PF00723"/>
    </source>
</evidence>
<organism evidence="3 4">
    <name type="scientific">Micromonospora sicca</name>
    <dbReference type="NCBI Taxonomy" id="2202420"/>
    <lineage>
        <taxon>Bacteria</taxon>
        <taxon>Bacillati</taxon>
        <taxon>Actinomycetota</taxon>
        <taxon>Actinomycetes</taxon>
        <taxon>Micromonosporales</taxon>
        <taxon>Micromonosporaceae</taxon>
        <taxon>Micromonospora</taxon>
    </lineage>
</organism>
<dbReference type="InterPro" id="IPR008928">
    <property type="entry name" value="6-hairpin_glycosidase_sf"/>
</dbReference>
<protein>
    <submittedName>
        <fullName evidence="3">Glycoside hydrolase family 15</fullName>
    </submittedName>
</protein>
<dbReference type="OrthoDB" id="3902805at2"/>
<feature type="domain" description="Trehalase-like N-terminal" evidence="2">
    <location>
        <begin position="21"/>
        <end position="198"/>
    </location>
</feature>
<evidence type="ECO:0000313" key="4">
    <source>
        <dbReference type="Proteomes" id="UP000246050"/>
    </source>
</evidence>
<proteinExistence type="predicted"/>
<name>A0A317D1E7_9ACTN</name>
<dbReference type="GO" id="GO:0015927">
    <property type="term" value="F:trehalase activity"/>
    <property type="evidence" value="ECO:0007669"/>
    <property type="project" value="TreeGrafter"/>
</dbReference>
<dbReference type="PANTHER" id="PTHR31616:SF10">
    <property type="entry name" value="TREHALASE"/>
    <property type="match status" value="1"/>
</dbReference>
<dbReference type="InterPro" id="IPR012341">
    <property type="entry name" value="6hp_glycosidase-like_sf"/>
</dbReference>
<feature type="domain" description="GH15-like" evidence="1">
    <location>
        <begin position="244"/>
        <end position="600"/>
    </location>
</feature>
<sequence>MIARWLSYWKPTSPGLHAVCAGRIEDYGYLADGRSGALVGRDGSVDWWCPSRFDAPSIFARLLDEDGGHWWIRPAGDFQVERSYLTNTLVLRTVFTTRDGSVAVTDALAMDSNVRGHEIGRNPPGLLLRLVEGLSGHVPMVMSYAPRFEYGRVRAHLDLRGETLVARATGTTLGMTATVPVHHQRTEASASFTVDPGQRESFSLSYSSTYHEREPMPVDVPGTLAETAEGWRSWISEHNYPGQYPELVRQNVMILGGLTYQSSGAYVAAASTSLPVRPEGHDNYDYRYVWLRDFSLAMRALYQAACSLEAERLFRWLAEAIGDVGRQPVPIMLGVEGEHDLAERQLDVLTGHLVRGPVRIGNDAWRQRQQDALGQVIDAAWVLRDSLEPMPDDVRRLLRSLAEQAAETWRLPDSGMWEARGEERHYVTSKVGCWMALDRAVRFGTVLGSAADLERWAAARDEIRAAILQQGWNPSVGAFTRAFGSDVLDASILVLPIIGFIPAADPRMRATIERIEQELTTDGLVRRWPDESAGFVICSFWLVECLALAGERDRAAALFERLAGRANDLGLFAEQIDLRTGEQLGNFPQAFSHIGLLSAALRLTEASTPAP</sequence>
<dbReference type="PANTHER" id="PTHR31616">
    <property type="entry name" value="TREHALASE"/>
    <property type="match status" value="1"/>
</dbReference>
<dbReference type="EMBL" id="QGKS01000450">
    <property type="protein sequence ID" value="PWR08020.1"/>
    <property type="molecule type" value="Genomic_DNA"/>
</dbReference>
<evidence type="ECO:0000259" key="2">
    <source>
        <dbReference type="Pfam" id="PF19291"/>
    </source>
</evidence>
<dbReference type="AlphaFoldDB" id="A0A317D1E7"/>